<dbReference type="EMBL" id="JANDBD010000007">
    <property type="protein sequence ID" value="MCP9274007.1"/>
    <property type="molecule type" value="Genomic_DNA"/>
</dbReference>
<proteinExistence type="predicted"/>
<comment type="caution">
    <text evidence="1">The sequence shown here is derived from an EMBL/GenBank/DDBJ whole genome shotgun (WGS) entry which is preliminary data.</text>
</comment>
<sequence length="271" mass="30160">MKHVGDPRLHLVQSTDWKKAVVALLEPGSPYRPWRCGTTEAQEGDLVAYVLDTDPASVLTVTARVGPSRNPLDATFDRPLYKPTIVELSTLAALSGVDFSIADAWHFSGDDALRFDRALDDCRYISPPTSRFGHNSMAAARTLLQYCRRCEGCDRSVDLADAGARDELVAHTVDPYVRPAPSEFTLHTGLIDWPAAICGGCRDRMAAEGFTRFVDFKFVLHPSCPQCGRRRTREMFYGEPLDPSNIRPWQQAAGCCRAPEKWLCGACDHEW</sequence>
<gene>
    <name evidence="1" type="ORF">NM203_17600</name>
</gene>
<dbReference type="RefSeq" id="WP_255061346.1">
    <property type="nucleotide sequence ID" value="NZ_JANDBD010000007.1"/>
</dbReference>
<reference evidence="1 2" key="1">
    <citation type="submission" date="2022-06" db="EMBL/GenBank/DDBJ databases">
        <title>Mycolicibacterium sp. CAU 1645 isolated from seawater.</title>
        <authorList>
            <person name="Kim W."/>
        </authorList>
    </citation>
    <scope>NUCLEOTIDE SEQUENCE [LARGE SCALE GENOMIC DNA]</scope>
    <source>
        <strain evidence="1 2">CAU 1645</strain>
    </source>
</reference>
<name>A0ABT1M6E4_9MYCO</name>
<accession>A0ABT1M6E4</accession>
<keyword evidence="2" id="KW-1185">Reference proteome</keyword>
<protein>
    <submittedName>
        <fullName evidence="1">Uncharacterized protein</fullName>
    </submittedName>
</protein>
<dbReference type="Proteomes" id="UP001651690">
    <property type="component" value="Unassembled WGS sequence"/>
</dbReference>
<evidence type="ECO:0000313" key="1">
    <source>
        <dbReference type="EMBL" id="MCP9274007.1"/>
    </source>
</evidence>
<evidence type="ECO:0000313" key="2">
    <source>
        <dbReference type="Proteomes" id="UP001651690"/>
    </source>
</evidence>
<organism evidence="1 2">
    <name type="scientific">Mycolicibacterium arenosum</name>
    <dbReference type="NCBI Taxonomy" id="2952157"/>
    <lineage>
        <taxon>Bacteria</taxon>
        <taxon>Bacillati</taxon>
        <taxon>Actinomycetota</taxon>
        <taxon>Actinomycetes</taxon>
        <taxon>Mycobacteriales</taxon>
        <taxon>Mycobacteriaceae</taxon>
        <taxon>Mycolicibacterium</taxon>
    </lineage>
</organism>